<protein>
    <recommendedName>
        <fullName evidence="2">Poly [ADP-ribose] polymerase</fullName>
        <shortName evidence="2">PARP</shortName>
        <ecNumber evidence="2">2.4.2.-</ecNumber>
    </recommendedName>
</protein>
<dbReference type="SUPFAM" id="SSF56399">
    <property type="entry name" value="ADP-ribosylation"/>
    <property type="match status" value="1"/>
</dbReference>
<dbReference type="Ensembl" id="ENSSTUT00000069173.1">
    <property type="protein sequence ID" value="ENSSTUP00000065366.1"/>
    <property type="gene ID" value="ENSSTUG00000028479.1"/>
</dbReference>
<dbReference type="PRINTS" id="PR01217">
    <property type="entry name" value="PRICHEXTENSN"/>
</dbReference>
<feature type="compositionally biased region" description="Low complexity" evidence="3">
    <location>
        <begin position="482"/>
        <end position="492"/>
    </location>
</feature>
<keyword evidence="2" id="KW-0520">NAD</keyword>
<dbReference type="Gene3D" id="3.90.228.10">
    <property type="match status" value="1"/>
</dbReference>
<dbReference type="PANTHER" id="PTHR45740:SF6">
    <property type="entry name" value="PROTEIN MONO-ADP-RIBOSYLTRANSFERASE PARP12"/>
    <property type="match status" value="1"/>
</dbReference>
<keyword evidence="2" id="KW-0328">Glycosyltransferase</keyword>
<feature type="compositionally biased region" description="Low complexity" evidence="3">
    <location>
        <begin position="298"/>
        <end position="317"/>
    </location>
</feature>
<evidence type="ECO:0000313" key="6">
    <source>
        <dbReference type="Proteomes" id="UP000472277"/>
    </source>
</evidence>
<organism evidence="5 6">
    <name type="scientific">Salmo trutta</name>
    <name type="common">Brown trout</name>
    <dbReference type="NCBI Taxonomy" id="8032"/>
    <lineage>
        <taxon>Eukaryota</taxon>
        <taxon>Metazoa</taxon>
        <taxon>Chordata</taxon>
        <taxon>Craniata</taxon>
        <taxon>Vertebrata</taxon>
        <taxon>Euteleostomi</taxon>
        <taxon>Actinopterygii</taxon>
        <taxon>Neopterygii</taxon>
        <taxon>Teleostei</taxon>
        <taxon>Protacanthopterygii</taxon>
        <taxon>Salmoniformes</taxon>
        <taxon>Salmonidae</taxon>
        <taxon>Salmoninae</taxon>
        <taxon>Salmo</taxon>
    </lineage>
</organism>
<dbReference type="PANTHER" id="PTHR45740">
    <property type="entry name" value="POLY [ADP-RIBOSE] POLYMERASE"/>
    <property type="match status" value="1"/>
</dbReference>
<feature type="compositionally biased region" description="Polar residues" evidence="3">
    <location>
        <begin position="318"/>
        <end position="329"/>
    </location>
</feature>
<name>A0A674B3D5_SALTR</name>
<feature type="compositionally biased region" description="Low complexity" evidence="3">
    <location>
        <begin position="508"/>
        <end position="563"/>
    </location>
</feature>
<dbReference type="InParanoid" id="A0A674B3D5"/>
<dbReference type="Proteomes" id="UP000472277">
    <property type="component" value="Chromosome 40"/>
</dbReference>
<feature type="compositionally biased region" description="Polar residues" evidence="3">
    <location>
        <begin position="493"/>
        <end position="502"/>
    </location>
</feature>
<reference evidence="5" key="2">
    <citation type="submission" date="2025-09" db="UniProtKB">
        <authorList>
            <consortium name="Ensembl"/>
        </authorList>
    </citation>
    <scope>IDENTIFICATION</scope>
</reference>
<dbReference type="InterPro" id="IPR012317">
    <property type="entry name" value="Poly(ADP-ribose)pol_cat_dom"/>
</dbReference>
<dbReference type="GeneTree" id="ENSGT00940000154649"/>
<dbReference type="OMA" id="HTRSTTI"/>
<evidence type="ECO:0000256" key="3">
    <source>
        <dbReference type="SAM" id="MobiDB-lite"/>
    </source>
</evidence>
<accession>A0A674B3D5</accession>
<keyword evidence="2" id="KW-0808">Transferase</keyword>
<sequence length="579" mass="62260">MRGFQITSIERVQNRDLWEVFQWKRNLMKKNNGGKNSKELHLFHGTDPKHVDAICRDNFDWRLCGTNGTVYGEGSYFARDAKYSHCFTSHSGVRSMFVCRVLVGDYTLGNSDLRRPPPKGEGSPTLYDSCVDNVLNPSIYVVFEKHQVYPEFLIKYDDGVMHWTSSAPAPPKTVSIQSTYIVQYPTSNRIQAAAAATLPNSRVPSTYTLSPSQAATTFYNPTNSLPPSRLPKPARTSLGFSQSAVIMKPAPSSQLVYTTLGQANWSYTPSFSKLPHKLITQASTPSRTPSTPSPTHPTPSSTPSYTLPTPASTPSYTRITPASTLSYTRVTPASTPSRTPTTPASTPSRTPTTPANTPSRTPTTPASTPSHTPTTPASTPSRTPTTPANTPSRTPTTPASTPSRTPTTPANTPSRTPTTPASTPSRTPTTPASTPSRTPTTPASTPFYTPTRPPSIHSRTLITPGTAPFRTLSIPASPPPSRTLSRSTDTPSQAHTRSTTITRMLPASSNSHPLSPSSSLSTPYHTLSHSSYTPTYTDSSTLSGSHHSTSSTTSDTSSTIPSSRVQKLIKQFGGQSSTC</sequence>
<feature type="domain" description="PARP catalytic" evidence="4">
    <location>
        <begin position="1"/>
        <end position="177"/>
    </location>
</feature>
<reference evidence="5" key="1">
    <citation type="submission" date="2025-08" db="UniProtKB">
        <authorList>
            <consortium name="Ensembl"/>
        </authorList>
    </citation>
    <scope>IDENTIFICATION</scope>
</reference>
<feature type="compositionally biased region" description="Low complexity" evidence="3">
    <location>
        <begin position="331"/>
        <end position="446"/>
    </location>
</feature>
<dbReference type="CDD" id="cd01439">
    <property type="entry name" value="TCCD_inducible_PARP_like"/>
    <property type="match status" value="1"/>
</dbReference>
<evidence type="ECO:0000256" key="2">
    <source>
        <dbReference type="RuleBase" id="RU362114"/>
    </source>
</evidence>
<dbReference type="AlphaFoldDB" id="A0A674B3D5"/>
<evidence type="ECO:0000313" key="5">
    <source>
        <dbReference type="Ensembl" id="ENSSTUP00000065366.1"/>
    </source>
</evidence>
<evidence type="ECO:0000259" key="4">
    <source>
        <dbReference type="PROSITE" id="PS51059"/>
    </source>
</evidence>
<dbReference type="GO" id="GO:0003950">
    <property type="term" value="F:NAD+ poly-ADP-ribosyltransferase activity"/>
    <property type="evidence" value="ECO:0007669"/>
    <property type="project" value="UniProtKB-UniRule"/>
</dbReference>
<gene>
    <name evidence="5" type="primary">LOC115180274</name>
</gene>
<dbReference type="GO" id="GO:1990404">
    <property type="term" value="F:NAD+-protein mono-ADP-ribosyltransferase activity"/>
    <property type="evidence" value="ECO:0007669"/>
    <property type="project" value="TreeGrafter"/>
</dbReference>
<proteinExistence type="inferred from homology"/>
<evidence type="ECO:0000256" key="1">
    <source>
        <dbReference type="ARBA" id="ARBA00024347"/>
    </source>
</evidence>
<dbReference type="Pfam" id="PF00644">
    <property type="entry name" value="PARP"/>
    <property type="match status" value="1"/>
</dbReference>
<dbReference type="PROSITE" id="PS51059">
    <property type="entry name" value="PARP_CATALYTIC"/>
    <property type="match status" value="1"/>
</dbReference>
<dbReference type="GO" id="GO:0005634">
    <property type="term" value="C:nucleus"/>
    <property type="evidence" value="ECO:0007669"/>
    <property type="project" value="TreeGrafter"/>
</dbReference>
<dbReference type="EC" id="2.4.2.-" evidence="2"/>
<feature type="region of interest" description="Disordered" evidence="3">
    <location>
        <begin position="281"/>
        <end position="564"/>
    </location>
</feature>
<comment type="similarity">
    <text evidence="1">Belongs to the ARTD/PARP family.</text>
</comment>
<keyword evidence="6" id="KW-1185">Reference proteome</keyword>
<dbReference type="InterPro" id="IPR051712">
    <property type="entry name" value="ARTD-AVP"/>
</dbReference>